<feature type="transmembrane region" description="Helical" evidence="1">
    <location>
        <begin position="141"/>
        <end position="161"/>
    </location>
</feature>
<organism evidence="2 3">
    <name type="scientific">Basidiobolus ranarum</name>
    <dbReference type="NCBI Taxonomy" id="34480"/>
    <lineage>
        <taxon>Eukaryota</taxon>
        <taxon>Fungi</taxon>
        <taxon>Fungi incertae sedis</taxon>
        <taxon>Zoopagomycota</taxon>
        <taxon>Entomophthoromycotina</taxon>
        <taxon>Basidiobolomycetes</taxon>
        <taxon>Basidiobolales</taxon>
        <taxon>Basidiobolaceae</taxon>
        <taxon>Basidiobolus</taxon>
    </lineage>
</organism>
<dbReference type="InterPro" id="IPR038377">
    <property type="entry name" value="Na/Glc_symporter_sf"/>
</dbReference>
<feature type="transmembrane region" description="Helical" evidence="1">
    <location>
        <begin position="108"/>
        <end position="129"/>
    </location>
</feature>
<feature type="transmembrane region" description="Helical" evidence="1">
    <location>
        <begin position="181"/>
        <end position="204"/>
    </location>
</feature>
<keyword evidence="1" id="KW-0472">Membrane</keyword>
<accession>A0ABR2W1C3</accession>
<dbReference type="InterPro" id="IPR050277">
    <property type="entry name" value="Sodium:Solute_Symporter"/>
</dbReference>
<evidence type="ECO:0000313" key="2">
    <source>
        <dbReference type="EMBL" id="KAK9712785.1"/>
    </source>
</evidence>
<reference evidence="2 3" key="1">
    <citation type="submission" date="2023-04" db="EMBL/GenBank/DDBJ databases">
        <title>Genome of Basidiobolus ranarum AG-B5.</title>
        <authorList>
            <person name="Stajich J.E."/>
            <person name="Carter-House D."/>
            <person name="Gryganskyi A."/>
        </authorList>
    </citation>
    <scope>NUCLEOTIDE SEQUENCE [LARGE SCALE GENOMIC DNA]</scope>
    <source>
        <strain evidence="2 3">AG-B5</strain>
    </source>
</reference>
<name>A0ABR2W1C3_9FUNG</name>
<dbReference type="PANTHER" id="PTHR48086">
    <property type="entry name" value="SODIUM/PROLINE SYMPORTER-RELATED"/>
    <property type="match status" value="1"/>
</dbReference>
<keyword evidence="1" id="KW-1133">Transmembrane helix</keyword>
<dbReference type="EMBL" id="JASJQH010007198">
    <property type="protein sequence ID" value="KAK9712785.1"/>
    <property type="molecule type" value="Genomic_DNA"/>
</dbReference>
<feature type="transmembrane region" description="Helical" evidence="1">
    <location>
        <begin position="83"/>
        <end position="102"/>
    </location>
</feature>
<keyword evidence="3" id="KW-1185">Reference proteome</keyword>
<dbReference type="Proteomes" id="UP001479436">
    <property type="component" value="Unassembled WGS sequence"/>
</dbReference>
<dbReference type="PANTHER" id="PTHR48086:SF10">
    <property type="entry name" value="AGR155CP"/>
    <property type="match status" value="1"/>
</dbReference>
<evidence type="ECO:0000256" key="1">
    <source>
        <dbReference type="SAM" id="Phobius"/>
    </source>
</evidence>
<keyword evidence="1" id="KW-0812">Transmembrane</keyword>
<sequence length="227" mass="24699">MVITILVVFILGFCGFLAIWAGLDSSNPNVILFTLLGHGGEAPIWITVIVTILAVVMNSSAVDSMQNALVDSISSVFLKNRPVWISRILVVVVNVPLVIISLKGYQVIDLFLLSNLVTTCFILPIFSGLWEGPGRHMVNTASVLIGCVSGFASVMVYGTIVKGNLSDGMHFTFFEGYDFPPFLLALGFSGIGLIVSGFLISLVFPSYGRRQEVHEVDKVSYKYQNSQ</sequence>
<gene>
    <name evidence="2" type="ORF">K7432_006915</name>
</gene>
<comment type="caution">
    <text evidence="2">The sequence shown here is derived from an EMBL/GenBank/DDBJ whole genome shotgun (WGS) entry which is preliminary data.</text>
</comment>
<protein>
    <submittedName>
        <fullName evidence="2">Uncharacterized protein</fullName>
    </submittedName>
</protein>
<evidence type="ECO:0000313" key="3">
    <source>
        <dbReference type="Proteomes" id="UP001479436"/>
    </source>
</evidence>
<feature type="transmembrane region" description="Helical" evidence="1">
    <location>
        <begin position="5"/>
        <end position="23"/>
    </location>
</feature>
<proteinExistence type="predicted"/>
<dbReference type="Gene3D" id="1.20.1730.10">
    <property type="entry name" value="Sodium/glucose cotransporter"/>
    <property type="match status" value="1"/>
</dbReference>
<feature type="transmembrane region" description="Helical" evidence="1">
    <location>
        <begin position="43"/>
        <end position="62"/>
    </location>
</feature>